<gene>
    <name evidence="1" type="ORF">FD46_GL001042</name>
</gene>
<accession>A0A0R1MB45</accession>
<dbReference type="Proteomes" id="UP000051686">
    <property type="component" value="Unassembled WGS sequence"/>
</dbReference>
<dbReference type="PATRIC" id="fig|1423777.3.peg.1077"/>
<evidence type="ECO:0000313" key="1">
    <source>
        <dbReference type="EMBL" id="KRL05097.1"/>
    </source>
</evidence>
<organism evidence="1 2">
    <name type="scientific">Liquorilactobacillus oeni DSM 19972</name>
    <dbReference type="NCBI Taxonomy" id="1423777"/>
    <lineage>
        <taxon>Bacteria</taxon>
        <taxon>Bacillati</taxon>
        <taxon>Bacillota</taxon>
        <taxon>Bacilli</taxon>
        <taxon>Lactobacillales</taxon>
        <taxon>Lactobacillaceae</taxon>
        <taxon>Liquorilactobacillus</taxon>
    </lineage>
</organism>
<protein>
    <submittedName>
        <fullName evidence="1">Uncharacterized protein</fullName>
    </submittedName>
</protein>
<dbReference type="Pfam" id="PF11694">
    <property type="entry name" value="DUF3290"/>
    <property type="match status" value="1"/>
</dbReference>
<dbReference type="InterPro" id="IPR021707">
    <property type="entry name" value="DUF3290"/>
</dbReference>
<evidence type="ECO:0000313" key="2">
    <source>
        <dbReference type="Proteomes" id="UP000051686"/>
    </source>
</evidence>
<keyword evidence="2" id="KW-1185">Reference proteome</keyword>
<dbReference type="EMBL" id="AZEH01000034">
    <property type="protein sequence ID" value="KRL05097.1"/>
    <property type="molecule type" value="Genomic_DNA"/>
</dbReference>
<dbReference type="STRING" id="1423777.FD46_GL001042"/>
<comment type="caution">
    <text evidence="1">The sequence shown here is derived from an EMBL/GenBank/DDBJ whole genome shotgun (WGS) entry which is preliminary data.</text>
</comment>
<sequence>MLGLQYSDYAISKNQHNQSFQLLNFISNVSKERHLDKSKILVSSMQLNNGVIIKIKNTYYQVNLSTDQNSYTLTKTHLMNDQIIIKK</sequence>
<proteinExistence type="predicted"/>
<reference evidence="1 2" key="1">
    <citation type="journal article" date="2015" name="Genome Announc.">
        <title>Expanding the biotechnology potential of lactobacilli through comparative genomics of 213 strains and associated genera.</title>
        <authorList>
            <person name="Sun Z."/>
            <person name="Harris H.M."/>
            <person name="McCann A."/>
            <person name="Guo C."/>
            <person name="Argimon S."/>
            <person name="Zhang W."/>
            <person name="Yang X."/>
            <person name="Jeffery I.B."/>
            <person name="Cooney J.C."/>
            <person name="Kagawa T.F."/>
            <person name="Liu W."/>
            <person name="Song Y."/>
            <person name="Salvetti E."/>
            <person name="Wrobel A."/>
            <person name="Rasinkangas P."/>
            <person name="Parkhill J."/>
            <person name="Rea M.C."/>
            <person name="O'Sullivan O."/>
            <person name="Ritari J."/>
            <person name="Douillard F.P."/>
            <person name="Paul Ross R."/>
            <person name="Yang R."/>
            <person name="Briner A.E."/>
            <person name="Felis G.E."/>
            <person name="de Vos W.M."/>
            <person name="Barrangou R."/>
            <person name="Klaenhammer T.R."/>
            <person name="Caufield P.W."/>
            <person name="Cui Y."/>
            <person name="Zhang H."/>
            <person name="O'Toole P.W."/>
        </authorList>
    </citation>
    <scope>NUCLEOTIDE SEQUENCE [LARGE SCALE GENOMIC DNA]</scope>
    <source>
        <strain evidence="1 2">DSM 19972</strain>
    </source>
</reference>
<dbReference type="AlphaFoldDB" id="A0A0R1MB45"/>
<name>A0A0R1MB45_9LACO</name>